<organism evidence="1 2">
    <name type="scientific">Thalassobacillus cyri</name>
    <dbReference type="NCBI Taxonomy" id="571932"/>
    <lineage>
        <taxon>Bacteria</taxon>
        <taxon>Bacillati</taxon>
        <taxon>Bacillota</taxon>
        <taxon>Bacilli</taxon>
        <taxon>Bacillales</taxon>
        <taxon>Bacillaceae</taxon>
        <taxon>Thalassobacillus</taxon>
    </lineage>
</organism>
<dbReference type="RefSeq" id="WP_093045670.1">
    <property type="nucleotide sequence ID" value="NZ_FNQR01000012.1"/>
</dbReference>
<reference evidence="1 2" key="1">
    <citation type="submission" date="2016-10" db="EMBL/GenBank/DDBJ databases">
        <authorList>
            <person name="de Groot N.N."/>
        </authorList>
    </citation>
    <scope>NUCLEOTIDE SEQUENCE [LARGE SCALE GENOMIC DNA]</scope>
    <source>
        <strain evidence="1 2">CCM7597</strain>
    </source>
</reference>
<dbReference type="Proteomes" id="UP000198584">
    <property type="component" value="Unassembled WGS sequence"/>
</dbReference>
<name>A0A1H4FTB0_9BACI</name>
<dbReference type="EMBL" id="FNQR01000012">
    <property type="protein sequence ID" value="SEA99762.1"/>
    <property type="molecule type" value="Genomic_DNA"/>
</dbReference>
<gene>
    <name evidence="1" type="ORF">SAMN05421743_11279</name>
</gene>
<protein>
    <submittedName>
        <fullName evidence="1">Uncharacterized protein</fullName>
    </submittedName>
</protein>
<evidence type="ECO:0000313" key="1">
    <source>
        <dbReference type="EMBL" id="SEA99762.1"/>
    </source>
</evidence>
<dbReference type="OrthoDB" id="2878044at2"/>
<evidence type="ECO:0000313" key="2">
    <source>
        <dbReference type="Proteomes" id="UP000198584"/>
    </source>
</evidence>
<keyword evidence="2" id="KW-1185">Reference proteome</keyword>
<accession>A0A1H4FTB0</accession>
<sequence length="187" mass="21524">MKRIIFLLLFVSIIFIIYSVNYFNQYHIEDKTTSIQSELKEWINRGSGLINLEVLKKVQLDDTSSYIVSFQTKSGNIGYAQLIKGWNGKFKIVLAGHGDGEYVADYQKIKTSDGIYGVLVGRNPDRKIDHIIADLDDEEFKFTSNVSGEKTYVKYHKLPPDIEKPFPARVTLYDKNNTEIYPPDLFQ</sequence>
<dbReference type="AlphaFoldDB" id="A0A1H4FTB0"/>
<proteinExistence type="predicted"/>